<evidence type="ECO:0000256" key="1">
    <source>
        <dbReference type="SAM" id="Phobius"/>
    </source>
</evidence>
<keyword evidence="1" id="KW-1133">Transmembrane helix</keyword>
<keyword evidence="2" id="KW-0378">Hydrolase</keyword>
<sequence>MASLFAAVGAAVAIPVGVLSGPPSAAWGAYVLLLAAELLLLATMILTLGREDAFEGVESLARVPAVLAWPLRVGCWIGGLVASLATVVMVVSAPSTEYPSTGSRVALSLMAAVTLVAALFTGARVPGVAVGVLAAVAGLVVLIGVVRGVVGLVARASR</sequence>
<reference key="2">
    <citation type="submission" date="2011-02" db="EMBL/GenBank/DDBJ databases">
        <title>Genome sequence of Microbacterium testaceum StLB037.</title>
        <authorList>
            <person name="Morohoshi T."/>
            <person name="Wang W.Z."/>
            <person name="Someya N."/>
            <person name="Ikeda T."/>
        </authorList>
    </citation>
    <scope>NUCLEOTIDE SEQUENCE</scope>
    <source>
        <strain>StLB037</strain>
    </source>
</reference>
<accession>E8N8U8</accession>
<dbReference type="GO" id="GO:0016787">
    <property type="term" value="F:hydrolase activity"/>
    <property type="evidence" value="ECO:0007669"/>
    <property type="project" value="UniProtKB-KW"/>
</dbReference>
<evidence type="ECO:0000313" key="3">
    <source>
        <dbReference type="Proteomes" id="UP000008975"/>
    </source>
</evidence>
<dbReference type="EMBL" id="AP012052">
    <property type="protein sequence ID" value="BAJ73157.1"/>
    <property type="molecule type" value="Genomic_DNA"/>
</dbReference>
<protein>
    <submittedName>
        <fullName evidence="2">Hydrolase of the alpha/beta superfamily</fullName>
    </submittedName>
</protein>
<keyword evidence="1" id="KW-0472">Membrane</keyword>
<gene>
    <name evidence="2" type="ordered locus">MTES_0193</name>
</gene>
<feature type="transmembrane region" description="Helical" evidence="1">
    <location>
        <begin position="30"/>
        <end position="48"/>
    </location>
</feature>
<dbReference type="eggNOG" id="ENOG502ZWZ8">
    <property type="taxonomic scope" value="Bacteria"/>
</dbReference>
<reference evidence="2 3" key="1">
    <citation type="journal article" date="2011" name="J. Bacteriol.">
        <title>Genome sequence of Microbacterium testaceum StLB037, an N-acylhomoserine lactone-degrading bacterium isolated from potato leaves.</title>
        <authorList>
            <person name="Morohoshi T."/>
            <person name="Wang W.-Z."/>
            <person name="Someya N."/>
            <person name="Ikeda T."/>
        </authorList>
    </citation>
    <scope>NUCLEOTIDE SEQUENCE [LARGE SCALE GENOMIC DNA]</scope>
    <source>
        <strain evidence="2 3">StLB037</strain>
    </source>
</reference>
<dbReference type="Proteomes" id="UP000008975">
    <property type="component" value="Chromosome"/>
</dbReference>
<dbReference type="STRING" id="979556.MTES_0193"/>
<feature type="transmembrane region" description="Helical" evidence="1">
    <location>
        <begin position="105"/>
        <end position="123"/>
    </location>
</feature>
<organism evidence="2 3">
    <name type="scientific">Microbacterium testaceum (strain StLB037)</name>
    <dbReference type="NCBI Taxonomy" id="979556"/>
    <lineage>
        <taxon>Bacteria</taxon>
        <taxon>Bacillati</taxon>
        <taxon>Actinomycetota</taxon>
        <taxon>Actinomycetes</taxon>
        <taxon>Micrococcales</taxon>
        <taxon>Microbacteriaceae</taxon>
        <taxon>Microbacterium</taxon>
    </lineage>
</organism>
<proteinExistence type="predicted"/>
<dbReference type="KEGG" id="mts:MTES_0193"/>
<dbReference type="HOGENOM" id="CLU_1667392_0_0_11"/>
<feature type="transmembrane region" description="Helical" evidence="1">
    <location>
        <begin position="69"/>
        <end position="93"/>
    </location>
</feature>
<feature type="transmembrane region" description="Helical" evidence="1">
    <location>
        <begin position="130"/>
        <end position="154"/>
    </location>
</feature>
<evidence type="ECO:0000313" key="2">
    <source>
        <dbReference type="EMBL" id="BAJ73157.1"/>
    </source>
</evidence>
<keyword evidence="1" id="KW-0812">Transmembrane</keyword>
<dbReference type="AlphaFoldDB" id="E8N8U8"/>
<name>E8N8U8_MICTS</name>